<keyword evidence="1" id="KW-0812">Transmembrane</keyword>
<sequence length="101" mass="11153">MHKSKSYLKRMVGTLAVSSVAVVVSVYLMLASANAPCHNTTSSFASTEALSTHALKRGNADVDVMCNRNNQTISWVSWLFKPPESAQFHFVDLLELLNRNP</sequence>
<dbReference type="Proteomes" id="UP001595897">
    <property type="component" value="Unassembled WGS sequence"/>
</dbReference>
<evidence type="ECO:0008006" key="4">
    <source>
        <dbReference type="Google" id="ProtNLM"/>
    </source>
</evidence>
<name>A0ABV9LZT0_9ALTE</name>
<accession>A0ABV9LZT0</accession>
<evidence type="ECO:0000256" key="1">
    <source>
        <dbReference type="SAM" id="Phobius"/>
    </source>
</evidence>
<reference evidence="3" key="1">
    <citation type="journal article" date="2019" name="Int. J. Syst. Evol. Microbiol.">
        <title>The Global Catalogue of Microorganisms (GCM) 10K type strain sequencing project: providing services to taxonomists for standard genome sequencing and annotation.</title>
        <authorList>
            <consortium name="The Broad Institute Genomics Platform"/>
            <consortium name="The Broad Institute Genome Sequencing Center for Infectious Disease"/>
            <person name="Wu L."/>
            <person name="Ma J."/>
        </authorList>
    </citation>
    <scope>NUCLEOTIDE SEQUENCE [LARGE SCALE GENOMIC DNA]</scope>
    <source>
        <strain evidence="3">KACC 12507</strain>
    </source>
</reference>
<dbReference type="RefSeq" id="WP_382408963.1">
    <property type="nucleotide sequence ID" value="NZ_JBHSGU010000005.1"/>
</dbReference>
<feature type="transmembrane region" description="Helical" evidence="1">
    <location>
        <begin position="12"/>
        <end position="30"/>
    </location>
</feature>
<dbReference type="EMBL" id="JBHSGU010000005">
    <property type="protein sequence ID" value="MFC4700953.1"/>
    <property type="molecule type" value="Genomic_DNA"/>
</dbReference>
<comment type="caution">
    <text evidence="2">The sequence shown here is derived from an EMBL/GenBank/DDBJ whole genome shotgun (WGS) entry which is preliminary data.</text>
</comment>
<evidence type="ECO:0000313" key="2">
    <source>
        <dbReference type="EMBL" id="MFC4700953.1"/>
    </source>
</evidence>
<gene>
    <name evidence="2" type="ORF">ACFO4O_12340</name>
</gene>
<keyword evidence="1" id="KW-1133">Transmembrane helix</keyword>
<keyword evidence="1" id="KW-0472">Membrane</keyword>
<evidence type="ECO:0000313" key="3">
    <source>
        <dbReference type="Proteomes" id="UP001595897"/>
    </source>
</evidence>
<proteinExistence type="predicted"/>
<protein>
    <recommendedName>
        <fullName evidence="4">Secreted protein</fullName>
    </recommendedName>
</protein>
<keyword evidence="3" id="KW-1185">Reference proteome</keyword>
<organism evidence="2 3">
    <name type="scientific">Glaciecola siphonariae</name>
    <dbReference type="NCBI Taxonomy" id="521012"/>
    <lineage>
        <taxon>Bacteria</taxon>
        <taxon>Pseudomonadati</taxon>
        <taxon>Pseudomonadota</taxon>
        <taxon>Gammaproteobacteria</taxon>
        <taxon>Alteromonadales</taxon>
        <taxon>Alteromonadaceae</taxon>
        <taxon>Glaciecola</taxon>
    </lineage>
</organism>